<gene>
    <name evidence="13" type="ORF">PDIGIT_LOCUS3185</name>
</gene>
<evidence type="ECO:0000256" key="5">
    <source>
        <dbReference type="ARBA" id="ARBA00022622"/>
    </source>
</evidence>
<dbReference type="SMART" id="SM00747">
    <property type="entry name" value="CFEM"/>
    <property type="match status" value="1"/>
</dbReference>
<keyword evidence="9" id="KW-0349">Heme</keyword>
<keyword evidence="7 9" id="KW-1015">Disulfide bond</keyword>
<sequence length="257" mass="24112">MKYTFVYAFIAVAAGQSISDLPTCATSCLITGATNVGCGLTDFACACRKSSELTPALTTCVQGDCPSTEDQQKVVSVVSALCSQAGVPINAGSSSSVSSSASSRTTASSTSLTYLPPNLSLSGTSVVSVPTATSSGSANTGGGSGGSSRSSTGSGATSAGSGGGLGGASGSAGGSCVAATVTVTAGVPGVSSGASSGAASSPRFPTTGSSGVSSRLSSVVPSGSRVSSSLPPSFTGSAQGLKAPMLAGIFGLAVAAL</sequence>
<keyword evidence="8" id="KW-0449">Lipoprotein</keyword>
<evidence type="ECO:0000256" key="7">
    <source>
        <dbReference type="ARBA" id="ARBA00023157"/>
    </source>
</evidence>
<feature type="compositionally biased region" description="Low complexity" evidence="10">
    <location>
        <begin position="190"/>
        <end position="201"/>
    </location>
</feature>
<name>A0A9W4U9J0_9PLEO</name>
<keyword evidence="9" id="KW-0408">Iron</keyword>
<feature type="compositionally biased region" description="Low complexity" evidence="10">
    <location>
        <begin position="208"/>
        <end position="232"/>
    </location>
</feature>
<dbReference type="AlphaFoldDB" id="A0A9W4U9J0"/>
<evidence type="ECO:0000256" key="1">
    <source>
        <dbReference type="ARBA" id="ARBA00004589"/>
    </source>
</evidence>
<evidence type="ECO:0000313" key="14">
    <source>
        <dbReference type="Proteomes" id="UP001152607"/>
    </source>
</evidence>
<keyword evidence="4" id="KW-0964">Secreted</keyword>
<evidence type="ECO:0000313" key="13">
    <source>
        <dbReference type="EMBL" id="CAI6310201.1"/>
    </source>
</evidence>
<evidence type="ECO:0000256" key="10">
    <source>
        <dbReference type="SAM" id="MobiDB-lite"/>
    </source>
</evidence>
<evidence type="ECO:0000256" key="2">
    <source>
        <dbReference type="ARBA" id="ARBA00004613"/>
    </source>
</evidence>
<dbReference type="Pfam" id="PF05730">
    <property type="entry name" value="CFEM"/>
    <property type="match status" value="1"/>
</dbReference>
<dbReference type="GO" id="GO:0046872">
    <property type="term" value="F:metal ion binding"/>
    <property type="evidence" value="ECO:0007669"/>
    <property type="project" value="UniProtKB-UniRule"/>
</dbReference>
<comment type="subcellular location">
    <subcellularLocation>
        <location evidence="1">Membrane</location>
        <topology evidence="1">Lipid-anchor</topology>
        <topology evidence="1">GPI-anchor</topology>
    </subcellularLocation>
    <subcellularLocation>
        <location evidence="2">Secreted</location>
    </subcellularLocation>
</comment>
<dbReference type="Proteomes" id="UP001152607">
    <property type="component" value="Unassembled WGS sequence"/>
</dbReference>
<feature type="signal peptide" evidence="11">
    <location>
        <begin position="1"/>
        <end position="15"/>
    </location>
</feature>
<feature type="chain" id="PRO_5040744914" description="CFEM domain-containing protein" evidence="11">
    <location>
        <begin position="16"/>
        <end position="257"/>
    </location>
</feature>
<comment type="caution">
    <text evidence="13">The sequence shown here is derived from an EMBL/GenBank/DDBJ whole genome shotgun (WGS) entry which is preliminary data.</text>
</comment>
<evidence type="ECO:0000256" key="9">
    <source>
        <dbReference type="PROSITE-ProRule" id="PRU01356"/>
    </source>
</evidence>
<organism evidence="13 14">
    <name type="scientific">Periconia digitata</name>
    <dbReference type="NCBI Taxonomy" id="1303443"/>
    <lineage>
        <taxon>Eukaryota</taxon>
        <taxon>Fungi</taxon>
        <taxon>Dikarya</taxon>
        <taxon>Ascomycota</taxon>
        <taxon>Pezizomycotina</taxon>
        <taxon>Dothideomycetes</taxon>
        <taxon>Pleosporomycetidae</taxon>
        <taxon>Pleosporales</taxon>
        <taxon>Massarineae</taxon>
        <taxon>Periconiaceae</taxon>
        <taxon>Periconia</taxon>
    </lineage>
</organism>
<dbReference type="EMBL" id="CAOQHR010000002">
    <property type="protein sequence ID" value="CAI6310201.1"/>
    <property type="molecule type" value="Genomic_DNA"/>
</dbReference>
<reference evidence="13" key="1">
    <citation type="submission" date="2023-01" db="EMBL/GenBank/DDBJ databases">
        <authorList>
            <person name="Van Ghelder C."/>
            <person name="Rancurel C."/>
        </authorList>
    </citation>
    <scope>NUCLEOTIDE SEQUENCE</scope>
    <source>
        <strain evidence="13">CNCM I-4278</strain>
    </source>
</reference>
<feature type="region of interest" description="Disordered" evidence="10">
    <location>
        <begin position="190"/>
        <end position="232"/>
    </location>
</feature>
<feature type="domain" description="CFEM" evidence="12">
    <location>
        <begin position="1"/>
        <end position="108"/>
    </location>
</feature>
<accession>A0A9W4U9J0</accession>
<proteinExistence type="inferred from homology"/>
<keyword evidence="5" id="KW-0325">Glycoprotein</keyword>
<keyword evidence="5" id="KW-0336">GPI-anchor</keyword>
<keyword evidence="9" id="KW-0479">Metal-binding</keyword>
<keyword evidence="6 11" id="KW-0732">Signal</keyword>
<evidence type="ECO:0000256" key="8">
    <source>
        <dbReference type="ARBA" id="ARBA00023288"/>
    </source>
</evidence>
<keyword evidence="5" id="KW-0472">Membrane</keyword>
<feature type="compositionally biased region" description="Low complexity" evidence="10">
    <location>
        <begin position="147"/>
        <end position="159"/>
    </location>
</feature>
<feature type="compositionally biased region" description="Low complexity" evidence="10">
    <location>
        <begin position="125"/>
        <end position="138"/>
    </location>
</feature>
<evidence type="ECO:0000256" key="6">
    <source>
        <dbReference type="ARBA" id="ARBA00022729"/>
    </source>
</evidence>
<keyword evidence="14" id="KW-1185">Reference proteome</keyword>
<dbReference type="OrthoDB" id="3767534at2759"/>
<evidence type="ECO:0000256" key="3">
    <source>
        <dbReference type="ARBA" id="ARBA00010031"/>
    </source>
</evidence>
<feature type="binding site" description="axial binding residue" evidence="9">
    <location>
        <position position="42"/>
    </location>
    <ligand>
        <name>heme</name>
        <dbReference type="ChEBI" id="CHEBI:30413"/>
    </ligand>
    <ligandPart>
        <name>Fe</name>
        <dbReference type="ChEBI" id="CHEBI:18248"/>
    </ligandPart>
</feature>
<dbReference type="GO" id="GO:0005576">
    <property type="term" value="C:extracellular region"/>
    <property type="evidence" value="ECO:0007669"/>
    <property type="project" value="UniProtKB-SubCell"/>
</dbReference>
<protein>
    <recommendedName>
        <fullName evidence="12">CFEM domain-containing protein</fullName>
    </recommendedName>
</protein>
<feature type="disulfide bond" evidence="9">
    <location>
        <begin position="38"/>
        <end position="45"/>
    </location>
</feature>
<comment type="caution">
    <text evidence="9">Lacks conserved residue(s) required for the propagation of feature annotation.</text>
</comment>
<evidence type="ECO:0000256" key="4">
    <source>
        <dbReference type="ARBA" id="ARBA00022525"/>
    </source>
</evidence>
<dbReference type="PROSITE" id="PS52012">
    <property type="entry name" value="CFEM"/>
    <property type="match status" value="1"/>
</dbReference>
<dbReference type="InterPro" id="IPR008427">
    <property type="entry name" value="Extracellular_membr_CFEM_dom"/>
</dbReference>
<feature type="region of interest" description="Disordered" evidence="10">
    <location>
        <begin position="125"/>
        <end position="165"/>
    </location>
</feature>
<dbReference type="GO" id="GO:0098552">
    <property type="term" value="C:side of membrane"/>
    <property type="evidence" value="ECO:0007669"/>
    <property type="project" value="UniProtKB-KW"/>
</dbReference>
<evidence type="ECO:0000259" key="12">
    <source>
        <dbReference type="PROSITE" id="PS52012"/>
    </source>
</evidence>
<comment type="similarity">
    <text evidence="3">Belongs to the RBT5 family.</text>
</comment>
<evidence type="ECO:0000256" key="11">
    <source>
        <dbReference type="SAM" id="SignalP"/>
    </source>
</evidence>